<dbReference type="InterPro" id="IPR021969">
    <property type="entry name" value="DUF3579"/>
</dbReference>
<gene>
    <name evidence="1" type="ORF">BJI67_06780</name>
</gene>
<dbReference type="Proteomes" id="UP000095342">
    <property type="component" value="Chromosome"/>
</dbReference>
<dbReference type="Pfam" id="PF12112">
    <property type="entry name" value="DUF3579"/>
    <property type="match status" value="1"/>
</dbReference>
<dbReference type="Gene3D" id="3.30.70.2340">
    <property type="entry name" value="Uncharacterised protein PF12112 family, DUF3579"/>
    <property type="match status" value="1"/>
</dbReference>
<dbReference type="EMBL" id="CP017448">
    <property type="protein sequence ID" value="AOV16804.1"/>
    <property type="molecule type" value="Genomic_DNA"/>
</dbReference>
<dbReference type="KEGG" id="aaeo:BJI67_06780"/>
<protein>
    <recommendedName>
        <fullName evidence="3">DUF3579 domain-containing protein</fullName>
    </recommendedName>
</protein>
<evidence type="ECO:0000313" key="2">
    <source>
        <dbReference type="Proteomes" id="UP000095342"/>
    </source>
</evidence>
<reference evidence="1 2" key="1">
    <citation type="submission" date="2016-09" db="EMBL/GenBank/DDBJ databases">
        <title>Acidihalobacter prosperus V6 (DSM14174).</title>
        <authorList>
            <person name="Khaleque H.N."/>
            <person name="Ramsay J.P."/>
            <person name="Murphy R.J.T."/>
            <person name="Kaksonen A.H."/>
            <person name="Boxall N.J."/>
            <person name="Watkin E.L.J."/>
        </authorList>
    </citation>
    <scope>NUCLEOTIDE SEQUENCE [LARGE SCALE GENOMIC DNA]</scope>
    <source>
        <strain evidence="1 2">V6</strain>
    </source>
</reference>
<dbReference type="AlphaFoldDB" id="A0A1D8K763"/>
<keyword evidence="2" id="KW-1185">Reference proteome</keyword>
<dbReference type="RefSeq" id="WP_070072387.1">
    <property type="nucleotide sequence ID" value="NZ_CP017448.1"/>
</dbReference>
<evidence type="ECO:0000313" key="1">
    <source>
        <dbReference type="EMBL" id="AOV16804.1"/>
    </source>
</evidence>
<name>A0A1D8K763_9GAMM</name>
<evidence type="ECO:0008006" key="3">
    <source>
        <dbReference type="Google" id="ProtNLM"/>
    </source>
</evidence>
<organism evidence="1 2">
    <name type="scientific">Acidihalobacter aeolianus</name>
    <dbReference type="NCBI Taxonomy" id="2792603"/>
    <lineage>
        <taxon>Bacteria</taxon>
        <taxon>Pseudomonadati</taxon>
        <taxon>Pseudomonadota</taxon>
        <taxon>Gammaproteobacteria</taxon>
        <taxon>Chromatiales</taxon>
        <taxon>Ectothiorhodospiraceae</taxon>
        <taxon>Acidihalobacter</taxon>
    </lineage>
</organism>
<accession>A0A1D8K763</accession>
<sequence>MNPKYHGKAIVSGYINGRKFRPSNWAERVAESAGIFHADTKIFEYSPYLDPINHPQYGNGLVVDFDALDRDQPGVRDYLIWFIETNNLEVISLDEHDDAPTHEPV</sequence>
<proteinExistence type="predicted"/>